<gene>
    <name evidence="2" type="ORF">IAC42_05495</name>
</gene>
<keyword evidence="1" id="KW-1133">Transmembrane helix</keyword>
<keyword evidence="1" id="KW-0472">Membrane</keyword>
<evidence type="ECO:0000313" key="3">
    <source>
        <dbReference type="Proteomes" id="UP000823633"/>
    </source>
</evidence>
<sequence>MVFIQNLIQIIYYVMAALIAISLAKSLFKRKKNGNWVYDIMYAYCLIPFVLRVLHIK</sequence>
<name>A0A9D9E8E0_9SPIR</name>
<accession>A0A9D9E8E0</accession>
<keyword evidence="1" id="KW-0812">Transmembrane</keyword>
<evidence type="ECO:0000313" key="2">
    <source>
        <dbReference type="EMBL" id="MBO8443196.1"/>
    </source>
</evidence>
<organism evidence="2 3">
    <name type="scientific">Candidatus Aphodenecus pullistercoris</name>
    <dbReference type="NCBI Taxonomy" id="2840669"/>
    <lineage>
        <taxon>Bacteria</taxon>
        <taxon>Pseudomonadati</taxon>
        <taxon>Spirochaetota</taxon>
        <taxon>Spirochaetia</taxon>
        <taxon>Spirochaetales</taxon>
        <taxon>Candidatus Aphodenecus</taxon>
    </lineage>
</organism>
<proteinExistence type="predicted"/>
<feature type="transmembrane region" description="Helical" evidence="1">
    <location>
        <begin position="6"/>
        <end position="24"/>
    </location>
</feature>
<evidence type="ECO:0000256" key="1">
    <source>
        <dbReference type="SAM" id="Phobius"/>
    </source>
</evidence>
<dbReference type="AlphaFoldDB" id="A0A9D9E8E0"/>
<feature type="transmembrane region" description="Helical" evidence="1">
    <location>
        <begin position="36"/>
        <end position="54"/>
    </location>
</feature>
<dbReference type="Proteomes" id="UP000823633">
    <property type="component" value="Unassembled WGS sequence"/>
</dbReference>
<reference evidence="2" key="2">
    <citation type="journal article" date="2021" name="PeerJ">
        <title>Extensive microbial diversity within the chicken gut microbiome revealed by metagenomics and culture.</title>
        <authorList>
            <person name="Gilroy R."/>
            <person name="Ravi A."/>
            <person name="Getino M."/>
            <person name="Pursley I."/>
            <person name="Horton D.L."/>
            <person name="Alikhan N.F."/>
            <person name="Baker D."/>
            <person name="Gharbi K."/>
            <person name="Hall N."/>
            <person name="Watson M."/>
            <person name="Adriaenssens E.M."/>
            <person name="Foster-Nyarko E."/>
            <person name="Jarju S."/>
            <person name="Secka A."/>
            <person name="Antonio M."/>
            <person name="Oren A."/>
            <person name="Chaudhuri R.R."/>
            <person name="La Ragione R."/>
            <person name="Hildebrand F."/>
            <person name="Pallen M.J."/>
        </authorList>
    </citation>
    <scope>NUCLEOTIDE SEQUENCE</scope>
    <source>
        <strain evidence="2">11167</strain>
    </source>
</reference>
<protein>
    <submittedName>
        <fullName evidence="2">Uncharacterized protein</fullName>
    </submittedName>
</protein>
<reference evidence="2" key="1">
    <citation type="submission" date="2020-10" db="EMBL/GenBank/DDBJ databases">
        <authorList>
            <person name="Gilroy R."/>
        </authorList>
    </citation>
    <scope>NUCLEOTIDE SEQUENCE</scope>
    <source>
        <strain evidence="2">11167</strain>
    </source>
</reference>
<comment type="caution">
    <text evidence="2">The sequence shown here is derived from an EMBL/GenBank/DDBJ whole genome shotgun (WGS) entry which is preliminary data.</text>
</comment>
<dbReference type="EMBL" id="JADIMU010000033">
    <property type="protein sequence ID" value="MBO8443196.1"/>
    <property type="molecule type" value="Genomic_DNA"/>
</dbReference>